<protein>
    <recommendedName>
        <fullName evidence="1">Reverse transcriptase Ty1/copia-type domain-containing protein</fullName>
    </recommendedName>
</protein>
<evidence type="ECO:0000313" key="2">
    <source>
        <dbReference type="EMBL" id="CAN70671.1"/>
    </source>
</evidence>
<dbReference type="InterPro" id="IPR013103">
    <property type="entry name" value="RVT_2"/>
</dbReference>
<reference evidence="2" key="1">
    <citation type="journal article" date="2007" name="PLoS ONE">
        <title>The first genome sequence of an elite grapevine cultivar (Pinot noir Vitis vinifera L.): coping with a highly heterozygous genome.</title>
        <authorList>
            <person name="Velasco R."/>
            <person name="Zharkikh A."/>
            <person name="Troggio M."/>
            <person name="Cartwright D.A."/>
            <person name="Cestaro A."/>
            <person name="Pruss D."/>
            <person name="Pindo M."/>
            <person name="FitzGerald L.M."/>
            <person name="Vezzulli S."/>
            <person name="Reid J."/>
            <person name="Malacarne G."/>
            <person name="Iliev D."/>
            <person name="Coppola G."/>
            <person name="Wardell B."/>
            <person name="Micheletti D."/>
            <person name="Macalma T."/>
            <person name="Facci M."/>
            <person name="Mitchell J.T."/>
            <person name="Perazzolli M."/>
            <person name="Eldredge G."/>
            <person name="Gatto P."/>
            <person name="Oyzerski R."/>
            <person name="Moretto M."/>
            <person name="Gutin N."/>
            <person name="Stefanini M."/>
            <person name="Chen Y."/>
            <person name="Segala C."/>
            <person name="Davenport C."/>
            <person name="Dematte L."/>
            <person name="Mraz A."/>
            <person name="Battilana J."/>
            <person name="Stormo K."/>
            <person name="Costa F."/>
            <person name="Tao Q."/>
            <person name="Si-Ammour A."/>
            <person name="Harkins T."/>
            <person name="Lackey A."/>
            <person name="Perbost C."/>
            <person name="Taillon B."/>
            <person name="Stella A."/>
            <person name="Solovyev V."/>
            <person name="Fawcett J.A."/>
            <person name="Sterck L."/>
            <person name="Vandepoele K."/>
            <person name="Grando S.M."/>
            <person name="Toppo S."/>
            <person name="Moser C."/>
            <person name="Lanchbury J."/>
            <person name="Bogden R."/>
            <person name="Skolnick M."/>
            <person name="Sgaramella V."/>
            <person name="Bhatnagar S.K."/>
            <person name="Fontana P."/>
            <person name="Gutin A."/>
            <person name="Van de Peer Y."/>
            <person name="Salamini F."/>
            <person name="Viola R."/>
        </authorList>
    </citation>
    <scope>NUCLEOTIDE SEQUENCE</scope>
</reference>
<sequence>MAAQKGDNHECNQSTTQEEELEIISSMGSTGAFDNSPLHLIVENLNGKARVSYRRDLTTTSDRCSSNIPEMAVRKLLHHLMLDQLHEASHWQNVHFPPDGKGCVGCDMGNILRWRECFPNLRTQDAAQADVARRSGSHRILHRDVGFVARTQSQLRKGMGDLSSGKTIGSAKKRERLYYFDITNKLYVSLDVTFFEHTLYYSLQGESVSEARPPLTLDYLDVAVFEFTPYLISTSSPNTEGHLNSGGDTEIQTNKEILIYSKRPKSKSNETLTSEALKKLELGFTQTYDIDYIETFAPMAKLNTIRVLLSLATNLNWPLHQFDIKNVFLNGELEKVFMTLPPRFCKEEETRVCKLKKSLYGLKQSPRAWFDRFAKSNDVRMTILIVYVNDIILTGDNTGEVERLKKVLAIEFEPSDTPIKARKRTESDEKPVDRERYQQLVGRLIYLSHTRPDIAFVLSVVSQHMHSPKESCLEVAYKILRYLKGSPRRGLFFKKGDNKKKLLEELHITVEFPIKLYCDNKAVISISHNPVQHDKAKHIKMDRHFIKEKIEKGTICMTYIPTREQLADIFTKGLQRSSFEDFIYKLDMINIYDPT</sequence>
<dbReference type="SUPFAM" id="SSF56672">
    <property type="entry name" value="DNA/RNA polymerases"/>
    <property type="match status" value="1"/>
</dbReference>
<dbReference type="AlphaFoldDB" id="A5BXE5"/>
<organism evidence="2">
    <name type="scientific">Vitis vinifera</name>
    <name type="common">Grape</name>
    <dbReference type="NCBI Taxonomy" id="29760"/>
    <lineage>
        <taxon>Eukaryota</taxon>
        <taxon>Viridiplantae</taxon>
        <taxon>Streptophyta</taxon>
        <taxon>Embryophyta</taxon>
        <taxon>Tracheophyta</taxon>
        <taxon>Spermatophyta</taxon>
        <taxon>Magnoliopsida</taxon>
        <taxon>eudicotyledons</taxon>
        <taxon>Gunneridae</taxon>
        <taxon>Pentapetalae</taxon>
        <taxon>rosids</taxon>
        <taxon>Vitales</taxon>
        <taxon>Vitaceae</taxon>
        <taxon>Viteae</taxon>
        <taxon>Vitis</taxon>
    </lineage>
</organism>
<dbReference type="Pfam" id="PF07727">
    <property type="entry name" value="RVT_2"/>
    <property type="match status" value="1"/>
</dbReference>
<accession>A5BXE5</accession>
<gene>
    <name evidence="2" type="ORF">VITISV_037508</name>
</gene>
<feature type="domain" description="Reverse transcriptase Ty1/copia-type" evidence="1">
    <location>
        <begin position="282"/>
        <end position="416"/>
    </location>
</feature>
<name>A5BXE5_VITVI</name>
<dbReference type="CDD" id="cd09272">
    <property type="entry name" value="RNase_HI_RT_Ty1"/>
    <property type="match status" value="1"/>
</dbReference>
<evidence type="ECO:0000259" key="1">
    <source>
        <dbReference type="Pfam" id="PF07727"/>
    </source>
</evidence>
<dbReference type="EMBL" id="AM474622">
    <property type="protein sequence ID" value="CAN70671.1"/>
    <property type="molecule type" value="Genomic_DNA"/>
</dbReference>
<proteinExistence type="predicted"/>
<dbReference type="InterPro" id="IPR043502">
    <property type="entry name" value="DNA/RNA_pol_sf"/>
</dbReference>
<dbReference type="PANTHER" id="PTHR11439">
    <property type="entry name" value="GAG-POL-RELATED RETROTRANSPOSON"/>
    <property type="match status" value="1"/>
</dbReference>
<dbReference type="PANTHER" id="PTHR11439:SF463">
    <property type="entry name" value="REVERSE TRANSCRIPTASE TY1_COPIA-TYPE DOMAIN-CONTAINING PROTEIN"/>
    <property type="match status" value="1"/>
</dbReference>